<gene>
    <name evidence="3" type="ORF">JM658_02110</name>
</gene>
<protein>
    <submittedName>
        <fullName evidence="3">DUF2807 domain-containing protein</fullName>
    </submittedName>
</protein>
<dbReference type="RefSeq" id="WP_236957573.1">
    <property type="nucleotide sequence ID" value="NZ_JAETXX010000001.1"/>
</dbReference>
<reference evidence="3 4" key="1">
    <citation type="submission" date="2021-01" db="EMBL/GenBank/DDBJ databases">
        <title>Genome sequencing of Joostella atrarenae M1-2 (= KCTC 23194).</title>
        <authorList>
            <person name="Zakaria M.R."/>
            <person name="Lam M.Q."/>
            <person name="Chong C.S."/>
        </authorList>
    </citation>
    <scope>NUCLEOTIDE SEQUENCE [LARGE SCALE GENOMIC DNA]</scope>
    <source>
        <strain evidence="3 4">M1-2</strain>
    </source>
</reference>
<feature type="domain" description="Putative auto-transporter adhesin head GIN" evidence="2">
    <location>
        <begin position="28"/>
        <end position="208"/>
    </location>
</feature>
<dbReference type="Gene3D" id="2.160.20.120">
    <property type="match status" value="1"/>
</dbReference>
<name>A0ABS9IZL6_9FLAO</name>
<proteinExistence type="predicted"/>
<evidence type="ECO:0000313" key="3">
    <source>
        <dbReference type="EMBL" id="MCF8713607.1"/>
    </source>
</evidence>
<accession>A0ABS9IZL6</accession>
<evidence type="ECO:0000313" key="4">
    <source>
        <dbReference type="Proteomes" id="UP000829517"/>
    </source>
</evidence>
<evidence type="ECO:0000256" key="1">
    <source>
        <dbReference type="SAM" id="SignalP"/>
    </source>
</evidence>
<sequence length="224" mass="24276">MKNIILVSVLFLTSLAFSQDNVTKELGDFHEVKAYDGLSITIKKGDKNKAVISGKNSSEVIFVNKNGKLKVRMNINEVFNGYKTFVVLYAKDLIDVIDVNENAFVTVKDNIEQIDLELRAQEGAKIEGDIKVDRLKSKAVTGGVITLTGVAKNQEVDVNTGGRFEGSELISEQTDVDVKAGGIADVHATQFVDAKVKVGGTINVSGKPKVIEKQTFVGGTINEE</sequence>
<feature type="signal peptide" evidence="1">
    <location>
        <begin position="1"/>
        <end position="18"/>
    </location>
</feature>
<dbReference type="EMBL" id="JAETXX010000001">
    <property type="protein sequence ID" value="MCF8713607.1"/>
    <property type="molecule type" value="Genomic_DNA"/>
</dbReference>
<feature type="chain" id="PRO_5046623680" evidence="1">
    <location>
        <begin position="19"/>
        <end position="224"/>
    </location>
</feature>
<organism evidence="3 4">
    <name type="scientific">Joostella atrarenae</name>
    <dbReference type="NCBI Taxonomy" id="679257"/>
    <lineage>
        <taxon>Bacteria</taxon>
        <taxon>Pseudomonadati</taxon>
        <taxon>Bacteroidota</taxon>
        <taxon>Flavobacteriia</taxon>
        <taxon>Flavobacteriales</taxon>
        <taxon>Flavobacteriaceae</taxon>
        <taxon>Joostella</taxon>
    </lineage>
</organism>
<evidence type="ECO:0000259" key="2">
    <source>
        <dbReference type="Pfam" id="PF10988"/>
    </source>
</evidence>
<keyword evidence="1" id="KW-0732">Signal</keyword>
<dbReference type="Proteomes" id="UP000829517">
    <property type="component" value="Unassembled WGS sequence"/>
</dbReference>
<dbReference type="InterPro" id="IPR021255">
    <property type="entry name" value="DUF2807"/>
</dbReference>
<keyword evidence="4" id="KW-1185">Reference proteome</keyword>
<comment type="caution">
    <text evidence="3">The sequence shown here is derived from an EMBL/GenBank/DDBJ whole genome shotgun (WGS) entry which is preliminary data.</text>
</comment>
<dbReference type="Pfam" id="PF10988">
    <property type="entry name" value="DUF2807"/>
    <property type="match status" value="1"/>
</dbReference>